<dbReference type="PROSITE" id="PS51375">
    <property type="entry name" value="PPR"/>
    <property type="match status" value="1"/>
</dbReference>
<reference evidence="6" key="1">
    <citation type="submission" date="2013-06" db="EMBL/GenBank/DDBJ databases">
        <authorList>
            <person name="Zhao Q."/>
        </authorList>
    </citation>
    <scope>NUCLEOTIDE SEQUENCE</scope>
    <source>
        <strain evidence="6">cv. W1943</strain>
    </source>
</reference>
<evidence type="ECO:0000313" key="5">
    <source>
        <dbReference type="EnsemblPlants" id="ORUFI09G14770.1"/>
    </source>
</evidence>
<keyword evidence="1" id="KW-0677">Repeat</keyword>
<dbReference type="NCBIfam" id="TIGR00756">
    <property type="entry name" value="PPR"/>
    <property type="match status" value="1"/>
</dbReference>
<evidence type="ECO:0000313" key="6">
    <source>
        <dbReference type="Proteomes" id="UP000008022"/>
    </source>
</evidence>
<keyword evidence="2" id="KW-0809">Transit peptide</keyword>
<dbReference type="Proteomes" id="UP000008022">
    <property type="component" value="Unassembled WGS sequence"/>
</dbReference>
<protein>
    <recommendedName>
        <fullName evidence="7">Pentatricopeptide repeat-containing protein</fullName>
    </recommendedName>
</protein>
<feature type="region of interest" description="Disordered" evidence="4">
    <location>
        <begin position="169"/>
        <end position="233"/>
    </location>
</feature>
<feature type="repeat" description="PPR" evidence="3">
    <location>
        <begin position="70"/>
        <end position="104"/>
    </location>
</feature>
<dbReference type="Pfam" id="PF01535">
    <property type="entry name" value="PPR"/>
    <property type="match status" value="2"/>
</dbReference>
<evidence type="ECO:0000256" key="3">
    <source>
        <dbReference type="PROSITE-ProRule" id="PRU00708"/>
    </source>
</evidence>
<dbReference type="eggNOG" id="KOG4197">
    <property type="taxonomic scope" value="Eukaryota"/>
</dbReference>
<dbReference type="InterPro" id="IPR011990">
    <property type="entry name" value="TPR-like_helical_dom_sf"/>
</dbReference>
<dbReference type="HOGENOM" id="CLU_954381_0_0_1"/>
<dbReference type="InterPro" id="IPR002885">
    <property type="entry name" value="PPR_rpt"/>
</dbReference>
<dbReference type="GO" id="GO:0003723">
    <property type="term" value="F:RNA binding"/>
    <property type="evidence" value="ECO:0007669"/>
    <property type="project" value="InterPro"/>
</dbReference>
<sequence length="358" mass="38396">MASSIPPDEQTFLSMLKSERRSVGKQVHVHVEVSGLHSSVYLRNSLIKMYLDAGDVEAEEAMFRCTPTADTVSCNIMLSGYVKGGCGGKALRFFCGMVSRGIGYTAVALLACCGRLKKAVLGRSVHGIIVRRIGIVDRGLILSNALLDMYAKCGEMNMAMRVFDEAGKRKTNSGWQEENKLSLSSRRSIAKKKRASSSREDPHRRRFCLRRRRVSHHQHAKPTATGTSGYADPSDRYWTGAIEQASSCGPYKKNRPTKRLHRRPPDNRSGAGGLGFVRKTCPPRQGSRARPHVVSKAKVPVRRCGWTSGAQVPKACVPDVAGGGVGLHCGTGDAGALHGIAPVCASVAPAAAAAAAAS</sequence>
<dbReference type="EnsemblPlants" id="ORUFI09G14770.1">
    <property type="protein sequence ID" value="ORUFI09G14770.1"/>
    <property type="gene ID" value="ORUFI09G14770"/>
</dbReference>
<dbReference type="STRING" id="4529.A0A0E0QSQ2"/>
<organism evidence="5 6">
    <name type="scientific">Oryza rufipogon</name>
    <name type="common">Brownbeard rice</name>
    <name type="synonym">Asian wild rice</name>
    <dbReference type="NCBI Taxonomy" id="4529"/>
    <lineage>
        <taxon>Eukaryota</taxon>
        <taxon>Viridiplantae</taxon>
        <taxon>Streptophyta</taxon>
        <taxon>Embryophyta</taxon>
        <taxon>Tracheophyta</taxon>
        <taxon>Spermatophyta</taxon>
        <taxon>Magnoliopsida</taxon>
        <taxon>Liliopsida</taxon>
        <taxon>Poales</taxon>
        <taxon>Poaceae</taxon>
        <taxon>BOP clade</taxon>
        <taxon>Oryzoideae</taxon>
        <taxon>Oryzeae</taxon>
        <taxon>Oryzinae</taxon>
        <taxon>Oryza</taxon>
    </lineage>
</organism>
<proteinExistence type="predicted"/>
<evidence type="ECO:0000256" key="2">
    <source>
        <dbReference type="ARBA" id="ARBA00022946"/>
    </source>
</evidence>
<dbReference type="AlphaFoldDB" id="A0A0E0QSQ2"/>
<dbReference type="Gene3D" id="1.25.40.10">
    <property type="entry name" value="Tetratricopeptide repeat domain"/>
    <property type="match status" value="1"/>
</dbReference>
<evidence type="ECO:0000256" key="1">
    <source>
        <dbReference type="ARBA" id="ARBA00022737"/>
    </source>
</evidence>
<accession>A0A0E0QSQ2</accession>
<evidence type="ECO:0000256" key="4">
    <source>
        <dbReference type="SAM" id="MobiDB-lite"/>
    </source>
</evidence>
<feature type="compositionally biased region" description="Basic residues" evidence="4">
    <location>
        <begin position="252"/>
        <end position="262"/>
    </location>
</feature>
<reference evidence="5" key="2">
    <citation type="submission" date="2015-06" db="UniProtKB">
        <authorList>
            <consortium name="EnsemblPlants"/>
        </authorList>
    </citation>
    <scope>IDENTIFICATION</scope>
</reference>
<dbReference type="OMA" id="AQVPKAC"/>
<feature type="region of interest" description="Disordered" evidence="4">
    <location>
        <begin position="248"/>
        <end position="294"/>
    </location>
</feature>
<dbReference type="PANTHER" id="PTHR47926">
    <property type="entry name" value="PENTATRICOPEPTIDE REPEAT-CONTAINING PROTEIN"/>
    <property type="match status" value="1"/>
</dbReference>
<dbReference type="GO" id="GO:0009451">
    <property type="term" value="P:RNA modification"/>
    <property type="evidence" value="ECO:0007669"/>
    <property type="project" value="InterPro"/>
</dbReference>
<dbReference type="FunFam" id="1.25.40.10:FF:001384">
    <property type="entry name" value="Pentatricopeptide repeat-containing protein mitochondrial"/>
    <property type="match status" value="1"/>
</dbReference>
<feature type="compositionally biased region" description="Basic residues" evidence="4">
    <location>
        <begin position="204"/>
        <end position="220"/>
    </location>
</feature>
<evidence type="ECO:0008006" key="7">
    <source>
        <dbReference type="Google" id="ProtNLM"/>
    </source>
</evidence>
<keyword evidence="6" id="KW-1185">Reference proteome</keyword>
<name>A0A0E0QSQ2_ORYRU</name>
<dbReference type="InterPro" id="IPR046960">
    <property type="entry name" value="PPR_At4g14850-like_plant"/>
</dbReference>
<dbReference type="Gramene" id="ORUFI09G14770.1">
    <property type="protein sequence ID" value="ORUFI09G14770.1"/>
    <property type="gene ID" value="ORUFI09G14770"/>
</dbReference>